<dbReference type="GO" id="GO:0006368">
    <property type="term" value="P:transcription elongation by RNA polymerase II"/>
    <property type="evidence" value="ECO:0007669"/>
    <property type="project" value="TreeGrafter"/>
</dbReference>
<proteinExistence type="inferred from homology"/>
<keyword evidence="1" id="KW-0234">DNA repair</keyword>
<comment type="similarity">
    <text evidence="1">Belongs to the peptidase M24 family. SPT16 subfamily.</text>
</comment>
<dbReference type="GO" id="GO:0006281">
    <property type="term" value="P:DNA repair"/>
    <property type="evidence" value="ECO:0007669"/>
    <property type="project" value="UniProtKB-UniRule"/>
</dbReference>
<keyword evidence="1" id="KW-0235">DNA replication</keyword>
<dbReference type="Proteomes" id="UP000267096">
    <property type="component" value="Unassembled WGS sequence"/>
</dbReference>
<dbReference type="OrthoDB" id="10251642at2759"/>
<keyword evidence="1" id="KW-0227">DNA damage</keyword>
<dbReference type="Gene3D" id="3.40.350.10">
    <property type="entry name" value="Creatinase/prolidase N-terminal domain"/>
    <property type="match status" value="1"/>
</dbReference>
<keyword evidence="1" id="KW-0539">Nucleus</keyword>
<evidence type="ECO:0000259" key="2">
    <source>
        <dbReference type="Pfam" id="PF14826"/>
    </source>
</evidence>
<dbReference type="AlphaFoldDB" id="A0A3P6ST47"/>
<keyword evidence="1" id="KW-0158">Chromosome</keyword>
<dbReference type="PANTHER" id="PTHR13980:SF15">
    <property type="entry name" value="FACT COMPLEX SUBUNIT SPT16"/>
    <property type="match status" value="1"/>
</dbReference>
<keyword evidence="4" id="KW-1185">Reference proteome</keyword>
<dbReference type="InterPro" id="IPR029148">
    <property type="entry name" value="FACT-SPT16_Nlobe"/>
</dbReference>
<comment type="subcellular location">
    <subcellularLocation>
        <location evidence="1">Nucleus</location>
    </subcellularLocation>
    <subcellularLocation>
        <location evidence="1">Chromosome</location>
    </subcellularLocation>
</comment>
<dbReference type="EMBL" id="UYRR01038711">
    <property type="protein sequence ID" value="VDK74309.1"/>
    <property type="molecule type" value="Genomic_DNA"/>
</dbReference>
<evidence type="ECO:0000313" key="4">
    <source>
        <dbReference type="Proteomes" id="UP000267096"/>
    </source>
</evidence>
<organism evidence="3 4">
    <name type="scientific">Anisakis simplex</name>
    <name type="common">Herring worm</name>
    <dbReference type="NCBI Taxonomy" id="6269"/>
    <lineage>
        <taxon>Eukaryota</taxon>
        <taxon>Metazoa</taxon>
        <taxon>Ecdysozoa</taxon>
        <taxon>Nematoda</taxon>
        <taxon>Chromadorea</taxon>
        <taxon>Rhabditida</taxon>
        <taxon>Spirurina</taxon>
        <taxon>Ascaridomorpha</taxon>
        <taxon>Ascaridoidea</taxon>
        <taxon>Anisakidae</taxon>
        <taxon>Anisakis</taxon>
        <taxon>Anisakis simplex complex</taxon>
    </lineage>
</organism>
<feature type="domain" description="FACT complex subunit SPT16 N-terminal lobe" evidence="2">
    <location>
        <begin position="35"/>
        <end position="81"/>
    </location>
</feature>
<keyword evidence="1" id="KW-0804">Transcription</keyword>
<comment type="subunit">
    <text evidence="1">Component of the FACT complex.</text>
</comment>
<dbReference type="GO" id="GO:0035101">
    <property type="term" value="C:FACT complex"/>
    <property type="evidence" value="ECO:0007669"/>
    <property type="project" value="UniProtKB-UniRule"/>
</dbReference>
<comment type="function">
    <text evidence="1">Component of the FACT complex, a general chromatin factor that acts to reorganize nucleosomes. The FACT complex is involved in multiple processes that require DNA as a template such as mRNA elongation, DNA replication and DNA repair. During transcription elongation the FACT complex acts as a histone chaperone that both destabilizes and restores nucleosomal structure. It facilitates the passage of RNA polymerase II and transcription by promoting the dissociation of one histone H2A-H2B dimer from the nucleosome, then subsequently promotes the reestablishment of the nucleosome following the passage of RNA polymerase II.</text>
</comment>
<protein>
    <recommendedName>
        <fullName evidence="1">FACT complex subunit</fullName>
    </recommendedName>
</protein>
<sequence>MEGKDEILSKTDALVFMVGSDEDASQYSKSNSLQSDKDRANMEKIVAFMKEAGSTFGHFGKDSFTSDFAKSWDAILKEHDISLSGGNFNLKLSAESNDKLIHYGTIVYSLGARYQVFLLNL</sequence>
<evidence type="ECO:0000256" key="1">
    <source>
        <dbReference type="RuleBase" id="RU367052"/>
    </source>
</evidence>
<keyword evidence="1" id="KW-0805">Transcription regulation</keyword>
<accession>A0A3P6ST47</accession>
<dbReference type="Pfam" id="PF14826">
    <property type="entry name" value="FACT-Spt16_Nlob"/>
    <property type="match status" value="1"/>
</dbReference>
<dbReference type="InterPro" id="IPR040258">
    <property type="entry name" value="Spt16"/>
</dbReference>
<evidence type="ECO:0000313" key="3">
    <source>
        <dbReference type="EMBL" id="VDK74309.1"/>
    </source>
</evidence>
<gene>
    <name evidence="3" type="ORF">ASIM_LOCUS20106</name>
</gene>
<dbReference type="GO" id="GO:0031491">
    <property type="term" value="F:nucleosome binding"/>
    <property type="evidence" value="ECO:0007669"/>
    <property type="project" value="TreeGrafter"/>
</dbReference>
<dbReference type="InterPro" id="IPR029149">
    <property type="entry name" value="Creatin/AminoP/Spt16_N"/>
</dbReference>
<dbReference type="GO" id="GO:0006260">
    <property type="term" value="P:DNA replication"/>
    <property type="evidence" value="ECO:0007669"/>
    <property type="project" value="UniProtKB-KW"/>
</dbReference>
<name>A0A3P6ST47_ANISI</name>
<dbReference type="PANTHER" id="PTHR13980">
    <property type="entry name" value="CDC68 RELATED"/>
    <property type="match status" value="1"/>
</dbReference>
<reference evidence="3 4" key="1">
    <citation type="submission" date="2018-11" db="EMBL/GenBank/DDBJ databases">
        <authorList>
            <consortium name="Pathogen Informatics"/>
        </authorList>
    </citation>
    <scope>NUCLEOTIDE SEQUENCE [LARGE SCALE GENOMIC DNA]</scope>
</reference>